<dbReference type="CDD" id="cd06577">
    <property type="entry name" value="PASTA_pknB"/>
    <property type="match status" value="2"/>
</dbReference>
<feature type="domain" description="PASTA" evidence="3">
    <location>
        <begin position="464"/>
        <end position="531"/>
    </location>
</feature>
<organism evidence="4 5">
    <name type="scientific">Neglectibacter timonensis</name>
    <dbReference type="NCBI Taxonomy" id="1776382"/>
    <lineage>
        <taxon>Bacteria</taxon>
        <taxon>Bacillati</taxon>
        <taxon>Bacillota</taxon>
        <taxon>Clostridia</taxon>
        <taxon>Eubacteriales</taxon>
        <taxon>Oscillospiraceae</taxon>
        <taxon>Neglectibacter</taxon>
    </lineage>
</organism>
<dbReference type="Proteomes" id="UP001524473">
    <property type="component" value="Unassembled WGS sequence"/>
</dbReference>
<keyword evidence="1" id="KW-0472">Membrane</keyword>
<dbReference type="GeneID" id="90532579"/>
<keyword evidence="1" id="KW-1133">Transmembrane helix</keyword>
<dbReference type="InterPro" id="IPR000719">
    <property type="entry name" value="Prot_kinase_dom"/>
</dbReference>
<comment type="caution">
    <text evidence="4">The sequence shown here is derived from an EMBL/GenBank/DDBJ whole genome shotgun (WGS) entry which is preliminary data.</text>
</comment>
<protein>
    <submittedName>
        <fullName evidence="4">PASTA domain-containing protein</fullName>
    </submittedName>
</protein>
<dbReference type="PROSITE" id="PS50011">
    <property type="entry name" value="PROTEIN_KINASE_DOM"/>
    <property type="match status" value="1"/>
</dbReference>
<evidence type="ECO:0000313" key="5">
    <source>
        <dbReference type="Proteomes" id="UP001524473"/>
    </source>
</evidence>
<name>A0ABT1RXZ2_9FIRM</name>
<evidence type="ECO:0000256" key="1">
    <source>
        <dbReference type="SAM" id="Phobius"/>
    </source>
</evidence>
<gene>
    <name evidence="4" type="ORF">NE695_06440</name>
</gene>
<sequence length="536" mass="58655">MMESKLCRNCFAEYHSEESGSVCPVCGWDNAKPQVPEGLRYHTVLDARYVIGRAKSMNGEGITYAALDRTTKKVVEIREFFPLSLASRNAEDQTILPAGGKEAEFNSCLDDFVELSKNVSRLRELSVVNSVLDIFEENYTAYAVYEYVPSVTLRRSLENVGGTLSWNEVNRMFMPVLTALGLMNSLGISHLGVSPDTLRVTKEGGMLITGFAVNAVRRRGTLLIEELYPGCAAVEQYSSKAVCGEMSDVYALAATMFYALTGSLPKEAPERLNDQRLLISKEVLKNLPPFAVTAIANALQVKQETRTASFERFKAELSSAPSVVTEIEHTDAIRRLPPIDMDLPQNRGLPPAVWLIGSCVITLVALVIVASIWLGDRGMSFNDIQRLFQNSSAASEVITVPSMVNESYADWEKKIADGEYDFKLKVSTREFNGTVEEGNIISQSPFAGETIAAGDTVVVTVSKGSATRTLPEVKGTSFADLSEILSKNGFVPVKEDEFSDDIEPGYVIGYKDRKEGDSLDYGSTVTVIVSAGPEES</sequence>
<feature type="transmembrane region" description="Helical" evidence="1">
    <location>
        <begin position="352"/>
        <end position="374"/>
    </location>
</feature>
<dbReference type="Gene3D" id="3.30.10.20">
    <property type="match status" value="2"/>
</dbReference>
<feature type="domain" description="PASTA" evidence="3">
    <location>
        <begin position="394"/>
        <end position="463"/>
    </location>
</feature>
<evidence type="ECO:0000313" key="4">
    <source>
        <dbReference type="EMBL" id="MCQ4839556.1"/>
    </source>
</evidence>
<feature type="domain" description="Protein kinase" evidence="2">
    <location>
        <begin position="49"/>
        <end position="323"/>
    </location>
</feature>
<evidence type="ECO:0000259" key="3">
    <source>
        <dbReference type="PROSITE" id="PS51178"/>
    </source>
</evidence>
<dbReference type="RefSeq" id="WP_066867674.1">
    <property type="nucleotide sequence ID" value="NZ_CABKVV010000014.1"/>
</dbReference>
<dbReference type="Gene3D" id="1.10.510.10">
    <property type="entry name" value="Transferase(Phosphotransferase) domain 1"/>
    <property type="match status" value="1"/>
</dbReference>
<accession>A0ABT1RXZ2</accession>
<dbReference type="SMART" id="SM00740">
    <property type="entry name" value="PASTA"/>
    <property type="match status" value="2"/>
</dbReference>
<keyword evidence="1" id="KW-0812">Transmembrane</keyword>
<dbReference type="InterPro" id="IPR011009">
    <property type="entry name" value="Kinase-like_dom_sf"/>
</dbReference>
<dbReference type="Pfam" id="PF03793">
    <property type="entry name" value="PASTA"/>
    <property type="match status" value="2"/>
</dbReference>
<dbReference type="InterPro" id="IPR005543">
    <property type="entry name" value="PASTA_dom"/>
</dbReference>
<reference evidence="4 5" key="1">
    <citation type="submission" date="2022-06" db="EMBL/GenBank/DDBJ databases">
        <title>Isolation of gut microbiota from human fecal samples.</title>
        <authorList>
            <person name="Pamer E.G."/>
            <person name="Barat B."/>
            <person name="Waligurski E."/>
            <person name="Medina S."/>
            <person name="Paddock L."/>
            <person name="Mostad J."/>
        </authorList>
    </citation>
    <scope>NUCLEOTIDE SEQUENCE [LARGE SCALE GENOMIC DNA]</scope>
    <source>
        <strain evidence="4 5">DFI.9.73</strain>
    </source>
</reference>
<dbReference type="SUPFAM" id="SSF56112">
    <property type="entry name" value="Protein kinase-like (PK-like)"/>
    <property type="match status" value="1"/>
</dbReference>
<dbReference type="PROSITE" id="PS51178">
    <property type="entry name" value="PASTA"/>
    <property type="match status" value="2"/>
</dbReference>
<keyword evidence="5" id="KW-1185">Reference proteome</keyword>
<dbReference type="EMBL" id="JANFZH010000011">
    <property type="protein sequence ID" value="MCQ4839556.1"/>
    <property type="molecule type" value="Genomic_DNA"/>
</dbReference>
<proteinExistence type="predicted"/>
<evidence type="ECO:0000259" key="2">
    <source>
        <dbReference type="PROSITE" id="PS50011"/>
    </source>
</evidence>